<evidence type="ECO:0000256" key="1">
    <source>
        <dbReference type="ARBA" id="ARBA00022837"/>
    </source>
</evidence>
<dbReference type="PROSITE" id="PS00018">
    <property type="entry name" value="EF_HAND_1"/>
    <property type="match status" value="1"/>
</dbReference>
<protein>
    <recommendedName>
        <fullName evidence="2">EF-hand domain-containing protein</fullName>
    </recommendedName>
</protein>
<dbReference type="Pfam" id="PF13499">
    <property type="entry name" value="EF-hand_7"/>
    <property type="match status" value="1"/>
</dbReference>
<dbReference type="InterPro" id="IPR011992">
    <property type="entry name" value="EF-hand-dom_pair"/>
</dbReference>
<proteinExistence type="predicted"/>
<dbReference type="SUPFAM" id="SSF47473">
    <property type="entry name" value="EF-hand"/>
    <property type="match status" value="1"/>
</dbReference>
<feature type="domain" description="EF-hand" evidence="2">
    <location>
        <begin position="46"/>
        <end position="81"/>
    </location>
</feature>
<organism evidence="3 4">
    <name type="scientific">Pelagomonas calceolata</name>
    <dbReference type="NCBI Taxonomy" id="35677"/>
    <lineage>
        <taxon>Eukaryota</taxon>
        <taxon>Sar</taxon>
        <taxon>Stramenopiles</taxon>
        <taxon>Ochrophyta</taxon>
        <taxon>Pelagophyceae</taxon>
        <taxon>Pelagomonadales</taxon>
        <taxon>Pelagomonadaceae</taxon>
        <taxon>Pelagomonas</taxon>
    </lineage>
</organism>
<keyword evidence="4" id="KW-1185">Reference proteome</keyword>
<feature type="domain" description="EF-hand" evidence="2">
    <location>
        <begin position="9"/>
        <end position="44"/>
    </location>
</feature>
<reference evidence="3" key="1">
    <citation type="submission" date="2021-11" db="EMBL/GenBank/DDBJ databases">
        <authorList>
            <consortium name="Genoscope - CEA"/>
            <person name="William W."/>
        </authorList>
    </citation>
    <scope>NUCLEOTIDE SEQUENCE</scope>
</reference>
<dbReference type="InterPro" id="IPR018247">
    <property type="entry name" value="EF_Hand_1_Ca_BS"/>
</dbReference>
<name>A0A8J2WQY0_9STRA</name>
<dbReference type="AlphaFoldDB" id="A0A8J2WQY0"/>
<keyword evidence="1" id="KW-0106">Calcium</keyword>
<dbReference type="OrthoDB" id="26525at2759"/>
<dbReference type="PROSITE" id="PS50222">
    <property type="entry name" value="EF_HAND_2"/>
    <property type="match status" value="2"/>
</dbReference>
<sequence length="227" mass="26066">MPRQTLRIRDDNDLRTVFECFDLDESGTIDVHVIPEMIRTLMYEVPAPQQVQALLAKYDADGSGSLDFSEFQALLQDYESPYDIWIEQTQEELGLVLRNRKDGHVCIVSVCPELCPALYEAARRGFMVPGHRIASIDGQRYKDAREAADYLRKTIREQRVLITLEAPEPISSRGHHVPMPWWQHSVLVNTALVEDGETRLRRDRMRASSSNTTADSYWHGHLHSAYV</sequence>
<dbReference type="Proteomes" id="UP000789595">
    <property type="component" value="Unassembled WGS sequence"/>
</dbReference>
<accession>A0A8J2WQY0</accession>
<dbReference type="SMART" id="SM00054">
    <property type="entry name" value="EFh"/>
    <property type="match status" value="2"/>
</dbReference>
<dbReference type="EMBL" id="CAKKNE010000005">
    <property type="protein sequence ID" value="CAH0377015.1"/>
    <property type="molecule type" value="Genomic_DNA"/>
</dbReference>
<dbReference type="SUPFAM" id="SSF50156">
    <property type="entry name" value="PDZ domain-like"/>
    <property type="match status" value="1"/>
</dbReference>
<evidence type="ECO:0000313" key="3">
    <source>
        <dbReference type="EMBL" id="CAH0377015.1"/>
    </source>
</evidence>
<evidence type="ECO:0000259" key="2">
    <source>
        <dbReference type="PROSITE" id="PS50222"/>
    </source>
</evidence>
<dbReference type="CDD" id="cd00051">
    <property type="entry name" value="EFh"/>
    <property type="match status" value="1"/>
</dbReference>
<gene>
    <name evidence="3" type="ORF">PECAL_5P15980</name>
</gene>
<dbReference type="Gene3D" id="1.10.238.10">
    <property type="entry name" value="EF-hand"/>
    <property type="match status" value="1"/>
</dbReference>
<evidence type="ECO:0000313" key="4">
    <source>
        <dbReference type="Proteomes" id="UP000789595"/>
    </source>
</evidence>
<comment type="caution">
    <text evidence="3">The sequence shown here is derived from an EMBL/GenBank/DDBJ whole genome shotgun (WGS) entry which is preliminary data.</text>
</comment>
<dbReference type="GO" id="GO:0005509">
    <property type="term" value="F:calcium ion binding"/>
    <property type="evidence" value="ECO:0007669"/>
    <property type="project" value="InterPro"/>
</dbReference>
<dbReference type="InterPro" id="IPR002048">
    <property type="entry name" value="EF_hand_dom"/>
</dbReference>
<dbReference type="InterPro" id="IPR036034">
    <property type="entry name" value="PDZ_sf"/>
</dbReference>